<gene>
    <name evidence="2" type="ORF">D9757_009293</name>
</gene>
<dbReference type="PROSITE" id="PS50878">
    <property type="entry name" value="RT_POL"/>
    <property type="match status" value="1"/>
</dbReference>
<dbReference type="PANTHER" id="PTHR47027:SF20">
    <property type="entry name" value="REVERSE TRANSCRIPTASE-LIKE PROTEIN WITH RNA-DIRECTED DNA POLYMERASE DOMAIN"/>
    <property type="match status" value="1"/>
</dbReference>
<dbReference type="OrthoDB" id="3049395at2759"/>
<dbReference type="InterPro" id="IPR000477">
    <property type="entry name" value="RT_dom"/>
</dbReference>
<evidence type="ECO:0000259" key="1">
    <source>
        <dbReference type="PROSITE" id="PS50878"/>
    </source>
</evidence>
<evidence type="ECO:0000313" key="2">
    <source>
        <dbReference type="EMBL" id="KAF5376197.1"/>
    </source>
</evidence>
<reference evidence="2 3" key="1">
    <citation type="journal article" date="2020" name="ISME J.">
        <title>Uncovering the hidden diversity of litter-decomposition mechanisms in mushroom-forming fungi.</title>
        <authorList>
            <person name="Floudas D."/>
            <person name="Bentzer J."/>
            <person name="Ahren D."/>
            <person name="Johansson T."/>
            <person name="Persson P."/>
            <person name="Tunlid A."/>
        </authorList>
    </citation>
    <scope>NUCLEOTIDE SEQUENCE [LARGE SCALE GENOMIC DNA]</scope>
    <source>
        <strain evidence="2 3">CBS 406.79</strain>
    </source>
</reference>
<organism evidence="2 3">
    <name type="scientific">Collybiopsis confluens</name>
    <dbReference type="NCBI Taxonomy" id="2823264"/>
    <lineage>
        <taxon>Eukaryota</taxon>
        <taxon>Fungi</taxon>
        <taxon>Dikarya</taxon>
        <taxon>Basidiomycota</taxon>
        <taxon>Agaricomycotina</taxon>
        <taxon>Agaricomycetes</taxon>
        <taxon>Agaricomycetidae</taxon>
        <taxon>Agaricales</taxon>
        <taxon>Marasmiineae</taxon>
        <taxon>Omphalotaceae</taxon>
        <taxon>Collybiopsis</taxon>
    </lineage>
</organism>
<protein>
    <recommendedName>
        <fullName evidence="1">Reverse transcriptase domain-containing protein</fullName>
    </recommendedName>
</protein>
<feature type="domain" description="Reverse transcriptase" evidence="1">
    <location>
        <begin position="159"/>
        <end position="419"/>
    </location>
</feature>
<comment type="caution">
    <text evidence="2">The sequence shown here is derived from an EMBL/GenBank/DDBJ whole genome shotgun (WGS) entry which is preliminary data.</text>
</comment>
<keyword evidence="3" id="KW-1185">Reference proteome</keyword>
<accession>A0A8H5H3R6</accession>
<dbReference type="Pfam" id="PF00078">
    <property type="entry name" value="RVT_1"/>
    <property type="match status" value="1"/>
</dbReference>
<sequence>MNEVADDLALAGTSLHEVPHDYVPLLGSPWPTVVFDKKSVEANIVKVSTDLMELDETVNAERNVVNNSHRVRSKAKDFEVSLTQLYNEFKGRMNVSLAASPQLDHHYLNFLRDLEALIPDENTDETEDGIFSRDIDEDEVADGKAHAYEHNLDASPGVMKPLTKKAPSKWLLALVIGILKLGKPADDPAGYRLIVMECTCAKLLAFIIDRRIRIYAERKKLLPDSQNGFRPTYRTTNNPLILKTLIDKAASQKRPLYFAYMDWRNAFPTTHRPMLWIKLASMGIKGPIIDWLRMMYRKMEYVVKVCGSHSDPFSSNLGVITGNPSSPMLFDLGVSDFKLTIHPADVILFDTVVNLLMHADDTGLVTTCPIHMQSQLGQFEHYAGRTGFECSVPKCLIIIHNAQYEKEKNVKFTLHGRELQVVKDTKYIGAHFQSSKGNMFKKHYETYAKKASRASGAILHAKSFVGNDMAVWDSLELYRGRVEPYLMNGAEYSPDTVDSLTSLLKDVQHKFLRRVLYQQKHSSLDVLFTETGIRPVQYSRIILLLKNMKYLAQLPHNHLAWKAWRESFSLAEAGYTSLFTETCYVLEKKLPRPVVWNVPTFENVTASHISMIIEKVEESMSSALHFGMMKCPRTQDSLKDRKEYDKKAKKMVFKAIAFRHYLRVPTASHRKALIQLVTGNHQLAVERLRWNERNRPRVDDRNKRTCRFCHVQIEDPPHVLFECRANAEIVSVRNTFISKMLAEFPTHSRRFEDAWDLFRSLLADKKVINLFAKLAFDVLELVYAMDLLNK</sequence>
<dbReference type="PANTHER" id="PTHR47027">
    <property type="entry name" value="REVERSE TRANSCRIPTASE DOMAIN-CONTAINING PROTEIN"/>
    <property type="match status" value="1"/>
</dbReference>
<name>A0A8H5H3R6_9AGAR</name>
<evidence type="ECO:0000313" key="3">
    <source>
        <dbReference type="Proteomes" id="UP000518752"/>
    </source>
</evidence>
<proteinExistence type="predicted"/>
<dbReference type="Proteomes" id="UP000518752">
    <property type="component" value="Unassembled WGS sequence"/>
</dbReference>
<dbReference type="EMBL" id="JAACJN010000092">
    <property type="protein sequence ID" value="KAF5376197.1"/>
    <property type="molecule type" value="Genomic_DNA"/>
</dbReference>
<dbReference type="AlphaFoldDB" id="A0A8H5H3R6"/>